<keyword evidence="14 32" id="KW-0812">Transmembrane</keyword>
<keyword evidence="17 32" id="KW-1161">Viral attachment to host cell</keyword>
<keyword evidence="23 32" id="KW-1039">Host endosome</keyword>
<feature type="chain" id="PRO_5023267099" description="Transmembrane protein gp41" evidence="32">
    <location>
        <begin position="501"/>
        <end position="852"/>
    </location>
</feature>
<evidence type="ECO:0000256" key="12">
    <source>
        <dbReference type="ARBA" id="ARBA00022595"/>
    </source>
</evidence>
<evidence type="ECO:0000313" key="36">
    <source>
        <dbReference type="EMBL" id="AKT77928.1"/>
    </source>
</evidence>
<dbReference type="InterPro" id="IPR000328">
    <property type="entry name" value="GP41-like"/>
</dbReference>
<comment type="function">
    <text evidence="32">Transmembrane protein gp41: Acts as a class I viral fusion protein. Under the current model, the protein has at least 3 conformational states: pre-fusion native state, pre-hairpin intermediate state, and post-fusion hairpin state. During fusion of viral and target intracellular membranes, the coiled coil regions (heptad repeats) assume a trimer-of-hairpins structure, positioning the fusion peptide in close proximity to the C-terminal region of the ectodomain. The formation of this structure appears to drive apposition and subsequent fusion of viral and target cell membranes. Complete fusion occurs in host cell endosomes and is dynamin-dependent, however some lipid transfer might occur at the plasma membrane. The virus undergoes clathrin-dependent internalization long before endosomal fusion, thus minimizing the surface exposure of conserved viral epitopes during fusion and reducing the efficacy of inhibitors targeting these epitopes. Membranes fusion leads to delivery of the nucleocapsid into the cytoplasm.</text>
</comment>
<evidence type="ECO:0000256" key="16">
    <source>
        <dbReference type="ARBA" id="ARBA00022729"/>
    </source>
</evidence>
<evidence type="ECO:0000256" key="1">
    <source>
        <dbReference type="ARBA" id="ARBA00004402"/>
    </source>
</evidence>
<evidence type="ECO:0000256" key="23">
    <source>
        <dbReference type="ARBA" id="ARBA00023046"/>
    </source>
</evidence>
<feature type="disulfide bond" evidence="32">
    <location>
        <begin position="212"/>
        <end position="241"/>
    </location>
</feature>
<keyword evidence="7 32" id="KW-1168">Fusion of virus membrane with host membrane</keyword>
<dbReference type="FunFam" id="1.20.5.490:FF:000001">
    <property type="entry name" value="Envelope glycoprotein gp160"/>
    <property type="match status" value="1"/>
</dbReference>
<evidence type="ECO:0000256" key="15">
    <source>
        <dbReference type="ARBA" id="ARBA00022703"/>
    </source>
</evidence>
<comment type="subcellular location">
    <molecule>Transmembrane protein gp41</molecule>
    <subcellularLocation>
        <location evidence="32">Virion membrane</location>
        <topology evidence="32">Single-pass type I membrane protein</topology>
    </subcellularLocation>
    <subcellularLocation>
        <location evidence="32">Host cell membrane</location>
        <topology evidence="32">Single-pass type I membrane protein</topology>
    </subcellularLocation>
    <subcellularLocation>
        <location evidence="32">Host endosome membrane</location>
        <topology evidence="32">Single-pass type I membrane protein</topology>
    </subcellularLocation>
    <text evidence="32">It is probably concentrated at the site of budding and incorporated into the virions possibly by contacts between the cytoplasmic tail of Env and the N-terminus of Gag.</text>
</comment>
<dbReference type="GO" id="GO:0005198">
    <property type="term" value="F:structural molecule activity"/>
    <property type="evidence" value="ECO:0007669"/>
    <property type="project" value="UniProtKB-UniRule"/>
</dbReference>
<evidence type="ECO:0000256" key="27">
    <source>
        <dbReference type="ARBA" id="ARBA00023157"/>
    </source>
</evidence>
<dbReference type="InterPro" id="IPR036377">
    <property type="entry name" value="Gp120_core_sf"/>
</dbReference>
<feature type="short sequence motif" description="YXXL motif; contains endocytosis signal" evidence="32">
    <location>
        <begin position="701"/>
        <end position="704"/>
    </location>
</feature>
<comment type="PTM">
    <text evidence="32">Highly glycosylated by host. The high number of glycan on the protein is reffered to as 'glycan shield' because it contributes to hide protein sequence from adaptive immune system.</text>
</comment>
<evidence type="ECO:0000256" key="11">
    <source>
        <dbReference type="ARBA" id="ARBA00022581"/>
    </source>
</evidence>
<sequence>MRVRGILRNCQPWWIWGILGFWMLMIYNVMGNLWVTVYYGVPVWKEAKTTLFCASDAKAYEREVHNVWATHACVPTDPNPQELVLENVTENFNMWKNDMVDQMHEDIISLWDQSLKPCVKLTPLCVTLTCTNVSSTNVSANSNEMTNCSFNATTEVRDKKKQVFALFYKLDIVQLEGNNNSQGTYRLINCNTSTITQACPKVSFDPIPIHYCAPAGYAILKCNNKTFNGTGPCNNVSSVQCTHGIKPVVSTQLLLNGSLAEGEIVIRSKNLTDNAKTIIVQLNESVQIECIRPQNNTRKSIRIGPGQTLYATGEIIGDIRQAHCNISKDGWNRTLQRVGRKLAEYFPNKTIKFEGHSGGDLEITMHSFNCRGEFFYCNTSGLFNGTYNNIYNTDNDTAANETITLPCKIKQIINMWQEVGRAIYAPPIAGNLTCRSNITGLLLVRDGGNQNNSTEVFRPGGGDMRDNWRSELYKYKVVEIEPLGIAPTKAKRRVVEREKRAVGIGAVLLGFLGAAGSTMGAASITLTVQARQLLSGIVQQQNNLLRAIEAQQHMLQLTVWGIKQLQARILAIERYLKDQQLLGLWGCSGRLICTTNVPWNSSWSNKSHEAIWDNMTWMQWDREISNYTDTIYKLLEESQNQQEKNEKDLLALDNWNNLWNWFDITKWLWYIKIFIMIVGGLIGLRIIFAVLSIVNRVRQGYSPLSFQTLIPRGPGPDRLGRIEEEGGEQDNDRSIRLVNGFLALAWDDLRNLCLFSYHRLRDFLSIVVRAVELLGRSSLRGLQRGWEALKYLGSLVQYWGLELKKSAVSLLDTLAIAVAEGTDRIIEYIQRICRAIRNLPRRIRQGFEAALL</sequence>
<keyword evidence="11 32" id="KW-0945">Host-virus interaction</keyword>
<organism evidence="36 37">
    <name type="scientific">Human immunodeficiency virus type 1</name>
    <name type="common">HIV-1</name>
    <dbReference type="NCBI Taxonomy" id="11676"/>
    <lineage>
        <taxon>Viruses</taxon>
        <taxon>Riboviria</taxon>
        <taxon>Pararnavirae</taxon>
        <taxon>Artverviricota</taxon>
        <taxon>Revtraviricetes</taxon>
        <taxon>Ortervirales</taxon>
        <taxon>Retroviridae</taxon>
        <taxon>Orthoretrovirinae</taxon>
        <taxon>Lentivirus</taxon>
        <taxon>Lentivirus humimdef1</taxon>
    </lineage>
</organism>
<reference evidence="37" key="1">
    <citation type="submission" date="2015-06" db="EMBL/GenBank/DDBJ databases">
        <title>Breakthrough infections in the HVTN 503/Phambili Phase 2b HIV-1 vaccine efficacy trial.</title>
        <authorList>
            <person name="Hertz T."/>
            <person name="Logan M.G."/>
            <person name="Rolland M."/>
            <person name="Magaret C."/>
            <person name="Rademeyer C."/>
            <person name="Fiore-Gartland A."/>
            <person name="Edlefsen P."/>
            <person name="DeCamp A."/>
            <person name="Ahmed H."/>
            <person name="Ngandu N."/>
            <person name="Larsen B."/>
            <person name="Frahm N."/>
            <person name="Marais J."/>
            <person name="Thebus R."/>
            <person name="Zhao H."/>
            <person name="Stoddard J."/>
            <person name="Konopa P."/>
            <person name="Nariya S."/>
            <person name="Lam A."/>
            <person name="Geraghty D."/>
            <person name="Hural J."/>
            <person name="Corey L."/>
            <person name="Kublin J."/>
            <person name="Gray G."/>
            <person name="McElrath J."/>
            <person name="Mullins J."/>
            <person name="Gilbert P."/>
            <person name="Williamson C."/>
        </authorList>
    </citation>
    <scope>NUCLEOTIDE SEQUENCE [LARGE SCALE GENOMIC DNA]</scope>
</reference>
<comment type="miscellaneous">
    <text evidence="32">Inhibitors targeting HIV-1 viral envelope proteins are used as antiretroviral drugs. Attachment of virions to the cell surface via non-specific interactions and CD4 binding can be blocked by inhibitors that include cyanovirin-N, cyclotriazadisulfonamide analogs, PRO 2000, TNX 355 and PRO 542. In addition, BMS 806 can block CD4-induced conformational changes. Env interactions with the coreceptor molecules can be targeted by CCR5 antagonists including SCH-D, maraviroc (UK 427857) and aplaviroc (GW 873140), and the CXCR4 antagonist AMD 070. Fusion of viral and cellular membranes can be inhibited by peptides such as enfuvirtide and tifuvirtide (T 1249). Resistance to inhibitors associated with mutations in Env are observed. Most of the time, single mutations confer only a modest reduction in drug susceptibility. Combination of several mutations is usually required to develop a high-level drug resistance.</text>
</comment>
<keyword evidence="22 32" id="KW-1133">Transmembrane helix</keyword>
<dbReference type="Pfam" id="PF00516">
    <property type="entry name" value="GP120"/>
    <property type="match status" value="2"/>
</dbReference>
<feature type="short sequence motif" description="Di-leucine internalization motif" evidence="32">
    <location>
        <begin position="851"/>
        <end position="852"/>
    </location>
</feature>
<evidence type="ECO:0000256" key="33">
    <source>
        <dbReference type="RuleBase" id="RU363095"/>
    </source>
</evidence>
<evidence type="ECO:0000256" key="18">
    <source>
        <dbReference type="ARBA" id="ARBA00022844"/>
    </source>
</evidence>
<feature type="region of interest" description="Immunosuppression" evidence="32">
    <location>
        <begin position="563"/>
        <end position="581"/>
    </location>
</feature>
<evidence type="ECO:0000256" key="8">
    <source>
        <dbReference type="ARBA" id="ARBA00022510"/>
    </source>
</evidence>
<keyword evidence="12 32" id="KW-1162">Viral penetration into host cytoplasm</keyword>
<feature type="region of interest" description="Fusion peptide" evidence="32">
    <location>
        <begin position="501"/>
        <end position="521"/>
    </location>
</feature>
<feature type="disulfide bond" evidence="32">
    <location>
        <begin position="222"/>
        <end position="233"/>
    </location>
</feature>
<evidence type="ECO:0000256" key="13">
    <source>
        <dbReference type="ARBA" id="ARBA00022685"/>
    </source>
</evidence>
<dbReference type="EMBL" id="KT183266">
    <property type="protein sequence ID" value="AKT77928.1"/>
    <property type="molecule type" value="Genomic_RNA"/>
</dbReference>
<keyword evidence="16 32" id="KW-0732">Signal</keyword>
<dbReference type="Gene3D" id="1.10.287.210">
    <property type="match status" value="1"/>
</dbReference>
<dbReference type="FunFam" id="1.10.287.210:FF:000001">
    <property type="entry name" value="Envelope glycoprotein gp160"/>
    <property type="match status" value="1"/>
</dbReference>
<feature type="transmembrane region" description="Helical" evidence="33">
    <location>
        <begin position="13"/>
        <end position="41"/>
    </location>
</feature>
<dbReference type="GO" id="GO:0019031">
    <property type="term" value="C:viral envelope"/>
    <property type="evidence" value="ECO:0007669"/>
    <property type="project" value="UniProtKB-KW"/>
</dbReference>
<feature type="region of interest" description="MPER; binding to GalCer" evidence="32">
    <location>
        <begin position="651"/>
        <end position="672"/>
    </location>
</feature>
<evidence type="ECO:0000256" key="7">
    <source>
        <dbReference type="ARBA" id="ARBA00022506"/>
    </source>
</evidence>
<evidence type="ECO:0000256" key="22">
    <source>
        <dbReference type="ARBA" id="ARBA00022989"/>
    </source>
</evidence>
<dbReference type="Proteomes" id="UP000106807">
    <property type="component" value="Genome"/>
</dbReference>
<feature type="region of interest" description="V5" evidence="32">
    <location>
        <begin position="450"/>
        <end position="460"/>
    </location>
</feature>
<keyword evidence="27 32" id="KW-1015">Disulfide bond</keyword>
<dbReference type="GO" id="GO:0020002">
    <property type="term" value="C:host cell plasma membrane"/>
    <property type="evidence" value="ECO:0007669"/>
    <property type="project" value="UniProtKB-SubCell"/>
</dbReference>
<evidence type="ECO:0000259" key="34">
    <source>
        <dbReference type="Pfam" id="PF00516"/>
    </source>
</evidence>
<keyword evidence="10 32" id="KW-1165">Clathrin-mediated endocytosis of virus by host</keyword>
<evidence type="ECO:0000256" key="17">
    <source>
        <dbReference type="ARBA" id="ARBA00022804"/>
    </source>
</evidence>
<evidence type="ECO:0000256" key="19">
    <source>
        <dbReference type="ARBA" id="ARBA00022870"/>
    </source>
</evidence>
<evidence type="ECO:0000313" key="37">
    <source>
        <dbReference type="Proteomes" id="UP000106807"/>
    </source>
</evidence>
<keyword evidence="19 32" id="KW-1043">Host membrane</keyword>
<evidence type="ECO:0000256" key="30">
    <source>
        <dbReference type="ARBA" id="ARBA00023288"/>
    </source>
</evidence>
<feature type="lipid moiety-binding region" description="S-palmitoyl cysteine; by host" evidence="32">
    <location>
        <position position="753"/>
    </location>
</feature>
<keyword evidence="31 32" id="KW-1160">Virus entry into host cell</keyword>
<comment type="PTM">
    <text evidence="32">Palmitoylation of the transmembrane protein and of Env polyprotein (prior to its proteolytic cleavage) is essential for their association with host cell membrane lipid rafts. Palmitoylation is therefore required for envelope trafficking to classical lipid rafts, but not for viral replication.</text>
</comment>
<evidence type="ECO:0000256" key="32">
    <source>
        <dbReference type="HAMAP-Rule" id="MF_04083"/>
    </source>
</evidence>
<comment type="domain">
    <text evidence="32">The CD4-binding region is targeted by the antibody b12.</text>
</comment>
<dbReference type="GO" id="GO:0039654">
    <property type="term" value="P:fusion of virus membrane with host endosome membrane"/>
    <property type="evidence" value="ECO:0007669"/>
    <property type="project" value="UniProtKB-UniRule"/>
</dbReference>
<comment type="subunit">
    <text evidence="32">The mature envelope protein (Env) consists of a homotrimer of non-covalently associated gp120-gp41 heterodimers. The resulting complex protrudes from the virus surface as a spike. There seems to be as few as 10 spikes on the average virion. Surface protein gp120 interacts with host CD4, CCR5 and CXCR4. Gp120 also interacts with the C-type lectins CD209/DC-SIGN and CLEC4M/DC-SIGNR (collectively referred to as DC-SIGN(R)). Gp120 and gp41 interact with GalCer. Gp120 interacts with host ITGA4/ITGB7 complex; on CD4+ T-cells, this interaction results in rapid activation of integrin ITGAL/LFA-1, which facilitates efficient cell-to-cell spreading of HIV-1. Gp120 interacts with cell-associated heparan sulfate; this interaction increases virus infectivity on permissive cells and may be involved in infection of CD4- cells.</text>
</comment>
<keyword evidence="28 32" id="KW-0325">Glycoprotein</keyword>
<evidence type="ECO:0000256" key="4">
    <source>
        <dbReference type="ARBA" id="ARBA00004563"/>
    </source>
</evidence>
<dbReference type="Gene3D" id="2.170.40.20">
    <property type="entry name" value="Human immunodeficiency virus 1, Gp160, envelope glycoprotein"/>
    <property type="match status" value="2"/>
</dbReference>
<feature type="domain" description="Retroviral envelope protein GP41-like" evidence="35">
    <location>
        <begin position="519"/>
        <end position="709"/>
    </location>
</feature>
<feature type="domain" description="Human immunodeficiency virus 1 envelope glycoprotein Gp120" evidence="34">
    <location>
        <begin position="33"/>
        <end position="138"/>
    </location>
</feature>
<keyword evidence="9 32" id="KW-1032">Host cell membrane</keyword>
<dbReference type="Pfam" id="PF00517">
    <property type="entry name" value="GP41"/>
    <property type="match status" value="1"/>
</dbReference>
<comment type="subcellular location">
    <molecule>Surface protein gp120</molecule>
    <subcellularLocation>
        <location evidence="32">Virion membrane</location>
        <topology evidence="32">Peripheral membrane protein</topology>
    </subcellularLocation>
    <subcellularLocation>
        <location evidence="32">Host cell membrane</location>
        <topology evidence="32">Peripheral membrane protein</topology>
    </subcellularLocation>
    <subcellularLocation>
        <location evidence="32">Host endosome membrane</location>
        <topology evidence="32">Single-pass type I membrane protein</topology>
    </subcellularLocation>
    <text evidence="32">The surface protein is not anchored to the viral envelope, but associates with the extravirion surface through its binding to TM. It is probably concentrated at the site of budding and incorporated into the virions possibly by contacts between the cytoplasmic tail of Env and the N-terminus of Gag.</text>
</comment>
<keyword evidence="26 32" id="KW-0564">Palmitate</keyword>
<evidence type="ECO:0000256" key="29">
    <source>
        <dbReference type="ARBA" id="ARBA00023280"/>
    </source>
</evidence>
<evidence type="ECO:0000256" key="20">
    <source>
        <dbReference type="ARBA" id="ARBA00022879"/>
    </source>
</evidence>
<feature type="site" description="Cleavage; by host furin" evidence="32">
    <location>
        <begin position="500"/>
        <end position="501"/>
    </location>
</feature>
<dbReference type="GO" id="GO:0075512">
    <property type="term" value="P:clathrin-dependent endocytosis of virus by host cell"/>
    <property type="evidence" value="ECO:0007669"/>
    <property type="project" value="UniProtKB-UniRule"/>
</dbReference>
<keyword evidence="21 32" id="KW-1164">Virus endocytosis by host</keyword>
<comment type="PTM">
    <text evidence="32">Specific enzymatic cleavages in vivo yield mature proteins. Envelope glycoproteins are synthesized as a inactive precursor that is heavily N-glycosylated and processed likely by host cell furin in the Golgi to yield the mature SU and TM proteins. The cleavage site between SU and TM requires the minimal sequence [KR]-X-[KR]-R. About 2 of the 9 disulfide bonds of gp41 are reduced by P4HB/PDI, following binding to CD4 receptor.</text>
</comment>
<feature type="transmembrane region" description="Helical" evidence="33">
    <location>
        <begin position="501"/>
        <end position="524"/>
    </location>
</feature>
<dbReference type="GO" id="GO:0052031">
    <property type="term" value="P:symbiont-mediated perturbation of host defense response"/>
    <property type="evidence" value="ECO:0007669"/>
    <property type="project" value="UniProtKB-UniRule"/>
</dbReference>
<keyword evidence="30 32" id="KW-0449">Lipoprotein</keyword>
<dbReference type="Gene3D" id="1.20.5.490">
    <property type="entry name" value="Single helix bin"/>
    <property type="match status" value="1"/>
</dbReference>
<evidence type="ECO:0000256" key="6">
    <source>
        <dbReference type="ARBA" id="ARBA00004650"/>
    </source>
</evidence>
<feature type="region of interest" description="CD4-binding loop" evidence="32">
    <location>
        <begin position="356"/>
        <end position="366"/>
    </location>
</feature>
<comment type="domain">
    <text evidence="32">The YXXL motif is involved in determining the exact site of viral release at the surface of infected mononuclear cells and promotes endocytosis. YXXL and di-leucine endocytosis motifs interact directly or indirectly with the clathrin adapter complexes, opperate independently, and their activities are not additive.</text>
</comment>
<name>A0A0K1HA49_HV1</name>
<keyword evidence="15 32" id="KW-0053">Apoptosis</keyword>
<evidence type="ECO:0000256" key="24">
    <source>
        <dbReference type="ARBA" id="ARBA00023054"/>
    </source>
</evidence>
<keyword evidence="18 32" id="KW-0946">Virion</keyword>
<evidence type="ECO:0000256" key="21">
    <source>
        <dbReference type="ARBA" id="ARBA00022890"/>
    </source>
</evidence>
<dbReference type="HAMAP" id="MF_04083">
    <property type="entry name" value="HIV_ENV"/>
    <property type="match status" value="1"/>
</dbReference>
<dbReference type="SUPFAM" id="SSF56502">
    <property type="entry name" value="gp120 core"/>
    <property type="match status" value="2"/>
</dbReference>
<comment type="function">
    <text evidence="32">Surface protein gp120: Attaches the virus to the host lymphoid cell by binding to the primary receptor CD4. This interaction induces a structural rearrangement creating a high affinity binding site for a chemokine coreceptor like CXCR4 and/or CCR5. Acts as a ligand for CD209/DC-SIGN and CLEC4M/DC-SIGNR, which are respectively found on dendritic cells (DCs), and on endothelial cells of liver sinusoids and lymph node sinuses. These interactions allow capture of viral particles at mucosal surfaces by these cells and subsequent transmission to permissive cells. HIV subverts the migration properties of dendritic cells to gain access to CD4+ T-cells in lymph nodes. Virus transmission to permissive T-cells occurs either in trans (without DCs infection, through viral capture and transmission), or in cis (following DCs productive infection, through the usual CD4-gp120 interaction), thereby inducing a robust infection. In trans infection, bound virions remain infectious over days and it is proposed that they are not degraded, but protected in non-lysosomal acidic organelles within the DCs close to the cell membrane thus contributing to the viral infectious potential during DCs' migration from the periphery to the lymphoid tissues. On arrival at lymphoid tissues, intact virions recycle back to DCs' cell surface allowing virus transmission to CD4+ T-cells.</text>
</comment>
<dbReference type="InterPro" id="IPR000777">
    <property type="entry name" value="HIV1_Gp120"/>
</dbReference>
<dbReference type="GO" id="GO:0019062">
    <property type="term" value="P:virion attachment to host cell"/>
    <property type="evidence" value="ECO:0007669"/>
    <property type="project" value="UniProtKB-UniRule"/>
</dbReference>
<dbReference type="GO" id="GO:0019064">
    <property type="term" value="P:fusion of virus membrane with host plasma membrane"/>
    <property type="evidence" value="ECO:0007669"/>
    <property type="project" value="UniProtKB-UniRule"/>
</dbReference>
<dbReference type="InterPro" id="IPR037527">
    <property type="entry name" value="Gp160"/>
</dbReference>
<evidence type="ECO:0000259" key="35">
    <source>
        <dbReference type="Pfam" id="PF00517"/>
    </source>
</evidence>
<proteinExistence type="inferred from homology"/>
<evidence type="ECO:0000256" key="31">
    <source>
        <dbReference type="ARBA" id="ARBA00023296"/>
    </source>
</evidence>
<accession>A0A0K1HA49</accession>
<evidence type="ECO:0000256" key="25">
    <source>
        <dbReference type="ARBA" id="ARBA00023136"/>
    </source>
</evidence>
<comment type="subcellular location">
    <subcellularLocation>
        <location evidence="3">Host cell membrane</location>
        <topology evidence="3">Peripheral membrane protein</topology>
    </subcellularLocation>
    <subcellularLocation>
        <location evidence="1">Host cell membrane</location>
        <topology evidence="1">Single-pass type I membrane protein</topology>
    </subcellularLocation>
    <subcellularLocation>
        <location evidence="2">Host endosome membrane</location>
        <topology evidence="2">Peripheral membrane protein</topology>
    </subcellularLocation>
    <subcellularLocation>
        <location evidence="5">Host endosome membrane</location>
        <topology evidence="5">Single-pass type I membrane protein</topology>
    </subcellularLocation>
    <subcellularLocation>
        <location evidence="6">Virion membrane</location>
        <topology evidence="6">Peripheral membrane protein</topology>
    </subcellularLocation>
    <subcellularLocation>
        <location evidence="4">Virion membrane</location>
        <topology evidence="4">Single-pass type I membrane protein</topology>
    </subcellularLocation>
</comment>
<feature type="coiled-coil region" evidence="32">
    <location>
        <begin position="622"/>
        <end position="656"/>
    </location>
</feature>
<comment type="miscellaneous">
    <text evidence="32">HIV-1 lineages are divided in three main groups, M (for Major), O (for Outlier), and N (for New, or Non-M, Non-O). The vast majority of strains found worldwide belong to the group M. Group O seems to be endemic to and largely confined to Cameroon and neighboring countries in West Central Africa, where these viruses represent a small minority of HIV-1 strains. The group N is represented by a limited number of isolates from Cameroonian persons. The group M is further subdivided in 9 clades or subtypes (A to D, F to H, J and K).</text>
</comment>
<keyword evidence="25 32" id="KW-0472">Membrane</keyword>
<evidence type="ECO:0000256" key="10">
    <source>
        <dbReference type="ARBA" id="ARBA00022570"/>
    </source>
</evidence>
<dbReference type="GO" id="GO:1903908">
    <property type="term" value="P:positive regulation of plasma membrane raft polarization"/>
    <property type="evidence" value="ECO:0007669"/>
    <property type="project" value="UniProtKB-UniRule"/>
</dbReference>
<dbReference type="FunFam" id="2.170.40.20:FF:000003">
    <property type="entry name" value="Envelope glycoprotein gp160"/>
    <property type="match status" value="1"/>
</dbReference>
<comment type="domain">
    <text evidence="32">Some of the most genetically diverse regions of the viral genome are present in Env. They are called variable regions 1 through 5 (V1 through V5). Coreceptor usage of gp120 is determined mainly by the primary structure of the third variable region (V3) in the outer domain of gp120. The sequence of V3 determines which coreceptor, CCR5 and/or CXCR4 (corresponding to R5/macrophage, X4/T cell and R5X4/T cell and macrophage tropism), is used to trigger the fusion potential of the Env complex, and hence which cells the virus can infect. Binding to CCR5 involves a region adjacent in addition to V3.</text>
</comment>
<keyword evidence="24 32" id="KW-0175">Coiled coil</keyword>
<keyword evidence="8 32" id="KW-1170">Fusion of virus membrane with host endosomal membrane</keyword>
<keyword evidence="13 32" id="KW-0165">Cleavage on pair of basic residues</keyword>
<comment type="similarity">
    <text evidence="32">Belongs to the HIV-1 env protein family.</text>
</comment>
<dbReference type="GO" id="GO:0016020">
    <property type="term" value="C:membrane"/>
    <property type="evidence" value="ECO:0007669"/>
    <property type="project" value="UniProtKB-UniRule"/>
</dbReference>
<comment type="domain">
    <text evidence="32">The membrane proximal external region (MPER) present in gp41 is a tryptophan-rich region recognized by the antibodies 2F5, Z13, and 4E10. MPER seems to play a role in fusion.</text>
</comment>
<comment type="function">
    <text evidence="32">Envelope glycoprotein gp160: Oligomerizes in the host endoplasmic reticulum into predominantly trimers. In a second time, gp160 transits in the host Golgi, where glycosylation is completed. The precursor is then proteolytically cleaved in the trans-Golgi and thereby activated by cellular furin or furin-like proteases to produce gp120 and gp41.</text>
</comment>
<dbReference type="GO" id="GO:0055036">
    <property type="term" value="C:virion membrane"/>
    <property type="evidence" value="ECO:0007669"/>
    <property type="project" value="UniProtKB-SubCell"/>
</dbReference>
<feature type="chain" id="PRO_5023267098" description="Envelope glycoprotein gp160" evidence="32">
    <location>
        <begin position="32"/>
        <end position="852"/>
    </location>
</feature>
<evidence type="ECO:0000256" key="9">
    <source>
        <dbReference type="ARBA" id="ARBA00022511"/>
    </source>
</evidence>
<protein>
    <recommendedName>
        <fullName evidence="32">Envelope glycoprotein gp160</fullName>
    </recommendedName>
    <alternativeName>
        <fullName evidence="32">Env polyprotein</fullName>
    </alternativeName>
    <component>
        <recommendedName>
            <fullName evidence="32">Surface protein gp120</fullName>
            <shortName evidence="32">SU</shortName>
        </recommendedName>
        <alternativeName>
            <fullName evidence="32">Glycoprotein 120</fullName>
            <shortName evidence="32">gp120</shortName>
        </alternativeName>
    </component>
    <component>
        <recommendedName>
            <fullName evidence="32">Transmembrane protein gp41</fullName>
            <shortName evidence="32">TM</shortName>
        </recommendedName>
        <alternativeName>
            <fullName evidence="32">Glycoprotein 41</fullName>
            <shortName evidence="32">gp41</shortName>
        </alternativeName>
    </component>
</protein>
<evidence type="ECO:0000256" key="26">
    <source>
        <dbReference type="ARBA" id="ARBA00023139"/>
    </source>
</evidence>
<feature type="disulfide bond" evidence="32">
    <location>
        <begin position="587"/>
        <end position="593"/>
    </location>
</feature>
<evidence type="ECO:0000256" key="28">
    <source>
        <dbReference type="ARBA" id="ARBA00023180"/>
    </source>
</evidence>
<feature type="disulfide bond" evidence="32">
    <location>
        <begin position="53"/>
        <end position="73"/>
    </location>
</feature>
<feature type="domain" description="Human immunodeficiency virus 1 envelope glycoprotein Gp120" evidence="34">
    <location>
        <begin position="141"/>
        <end position="500"/>
    </location>
</feature>
<dbReference type="SUPFAM" id="SSF58069">
    <property type="entry name" value="Virus ectodomain"/>
    <property type="match status" value="1"/>
</dbReference>
<dbReference type="CDD" id="cd09909">
    <property type="entry name" value="HIV-1-like_HR1-HR2"/>
    <property type="match status" value="1"/>
</dbReference>
<feature type="transmembrane region" description="Helical" evidence="33">
    <location>
        <begin position="667"/>
        <end position="694"/>
    </location>
</feature>
<keyword evidence="29 32" id="KW-0899">Viral immunoevasion</keyword>
<organismHost>
    <name type="scientific">Homo sapiens</name>
    <name type="common">Human</name>
    <dbReference type="NCBI Taxonomy" id="9606"/>
</organismHost>
<dbReference type="GO" id="GO:0019082">
    <property type="term" value="P:viral protein processing"/>
    <property type="evidence" value="ECO:0007669"/>
    <property type="project" value="UniProtKB-UniRule"/>
</dbReference>
<evidence type="ECO:0000256" key="14">
    <source>
        <dbReference type="ARBA" id="ARBA00022692"/>
    </source>
</evidence>
<dbReference type="GO" id="GO:1903911">
    <property type="term" value="P:positive regulation of receptor clustering"/>
    <property type="evidence" value="ECO:0007669"/>
    <property type="project" value="UniProtKB-UniRule"/>
</dbReference>
<dbReference type="FunFam" id="2.170.40.20:FF:000002">
    <property type="entry name" value="Envelope glycoprotein gp160"/>
    <property type="match status" value="1"/>
</dbReference>
<evidence type="ECO:0000256" key="2">
    <source>
        <dbReference type="ARBA" id="ARBA00004433"/>
    </source>
</evidence>
<comment type="caution">
    <text evidence="32 33">Lacks conserved residue(s) required for the propagation of feature annotation.</text>
</comment>
<feature type="topological domain" description="Cytoplasmic" evidence="32">
    <location>
        <begin position="695"/>
        <end position="852"/>
    </location>
</feature>
<evidence type="ECO:0000256" key="3">
    <source>
        <dbReference type="ARBA" id="ARBA00004505"/>
    </source>
</evidence>
<keyword evidence="20 32" id="KW-0261">Viral envelope protein</keyword>
<gene>
    <name evidence="32 36" type="primary">env</name>
</gene>
<dbReference type="GO" id="GO:0044175">
    <property type="term" value="C:host cell endosome membrane"/>
    <property type="evidence" value="ECO:0007669"/>
    <property type="project" value="UniProtKB-SubCell"/>
</dbReference>
<evidence type="ECO:0000256" key="5">
    <source>
        <dbReference type="ARBA" id="ARBA00004578"/>
    </source>
</evidence>
<feature type="lipid moiety-binding region" description="S-palmitoyl cysteine; by host" evidence="32">
    <location>
        <position position="833"/>
    </location>
</feature>
<comment type="domain">
    <text evidence="32 33">The 17 amino acids long immunosuppressive region is present in many retroviral envelope proteins. Synthetic peptides derived from this relatively conserved sequence inhibit immune function in vitro and in vivo.</text>
</comment>